<reference evidence="7" key="1">
    <citation type="submission" date="2020-05" db="EMBL/GenBank/DDBJ databases">
        <authorList>
            <person name="Chiriac C."/>
            <person name="Salcher M."/>
            <person name="Ghai R."/>
            <person name="Kavagutti S V."/>
        </authorList>
    </citation>
    <scope>NUCLEOTIDE SEQUENCE</scope>
</reference>
<dbReference type="InterPro" id="IPR011006">
    <property type="entry name" value="CheY-like_superfamily"/>
</dbReference>
<keyword evidence="2" id="KW-0805">Transcription regulation</keyword>
<dbReference type="GO" id="GO:0003677">
    <property type="term" value="F:DNA binding"/>
    <property type="evidence" value="ECO:0007669"/>
    <property type="project" value="UniProtKB-KW"/>
</dbReference>
<dbReference type="EMBL" id="CAEZVN010000043">
    <property type="protein sequence ID" value="CAB4631942.1"/>
    <property type="molecule type" value="Genomic_DNA"/>
</dbReference>
<keyword evidence="4" id="KW-0804">Transcription</keyword>
<evidence type="ECO:0000313" key="7">
    <source>
        <dbReference type="EMBL" id="CAB4631942.1"/>
    </source>
</evidence>
<dbReference type="CDD" id="cd17535">
    <property type="entry name" value="REC_NarL-like"/>
    <property type="match status" value="1"/>
</dbReference>
<keyword evidence="1" id="KW-0597">Phosphoprotein</keyword>
<dbReference type="InterPro" id="IPR058245">
    <property type="entry name" value="NreC/VraR/RcsB-like_REC"/>
</dbReference>
<organism evidence="7">
    <name type="scientific">freshwater metagenome</name>
    <dbReference type="NCBI Taxonomy" id="449393"/>
    <lineage>
        <taxon>unclassified sequences</taxon>
        <taxon>metagenomes</taxon>
        <taxon>ecological metagenomes</taxon>
    </lineage>
</organism>
<accession>A0A6J6J4K6</accession>
<protein>
    <submittedName>
        <fullName evidence="7">Unannotated protein</fullName>
    </submittedName>
</protein>
<dbReference type="AlphaFoldDB" id="A0A6J6J4K6"/>
<dbReference type="SMART" id="SM00421">
    <property type="entry name" value="HTH_LUXR"/>
    <property type="match status" value="1"/>
</dbReference>
<feature type="domain" description="HTH luxR-type" evidence="5">
    <location>
        <begin position="147"/>
        <end position="217"/>
    </location>
</feature>
<proteinExistence type="predicted"/>
<dbReference type="PROSITE" id="PS50110">
    <property type="entry name" value="RESPONSE_REGULATORY"/>
    <property type="match status" value="1"/>
</dbReference>
<dbReference type="Gene3D" id="3.40.50.2300">
    <property type="match status" value="1"/>
</dbReference>
<dbReference type="GO" id="GO:0000160">
    <property type="term" value="P:phosphorelay signal transduction system"/>
    <property type="evidence" value="ECO:0007669"/>
    <property type="project" value="InterPro"/>
</dbReference>
<dbReference type="PANTHER" id="PTHR43214:SF41">
    <property type="entry name" value="NITRATE_NITRITE RESPONSE REGULATOR PROTEIN NARP"/>
    <property type="match status" value="1"/>
</dbReference>
<sequence>MNVHPQLDVAQPVCVAIVDDHDAVRFGLRGACEDAGFTFCGGAGTVAELMMMRNPLGCDVVVLDLSLADGSHVENNVKTIIEAGAQVLVFSIADKAALVSAALRAGAAGVVKKSQSMADLMNNIQLVANGVYVNSPEAAAAIDADFHFKEQANLSPRERQVLGLYASGFALKQVAFELGVSYSTVKEHIDRVRSKYSSIGRPAGTKTELYLRAVEDGVIDGESL</sequence>
<evidence type="ECO:0000256" key="3">
    <source>
        <dbReference type="ARBA" id="ARBA00023125"/>
    </source>
</evidence>
<dbReference type="PRINTS" id="PR00038">
    <property type="entry name" value="HTHLUXR"/>
</dbReference>
<dbReference type="Pfam" id="PF00196">
    <property type="entry name" value="GerE"/>
    <property type="match status" value="1"/>
</dbReference>
<dbReference type="InterPro" id="IPR000792">
    <property type="entry name" value="Tscrpt_reg_LuxR_C"/>
</dbReference>
<dbReference type="PROSITE" id="PS50043">
    <property type="entry name" value="HTH_LUXR_2"/>
    <property type="match status" value="1"/>
</dbReference>
<evidence type="ECO:0000259" key="5">
    <source>
        <dbReference type="PROSITE" id="PS50043"/>
    </source>
</evidence>
<gene>
    <name evidence="7" type="ORF">UFOPK2001_00579</name>
</gene>
<dbReference type="InterPro" id="IPR039420">
    <property type="entry name" value="WalR-like"/>
</dbReference>
<dbReference type="CDD" id="cd06170">
    <property type="entry name" value="LuxR_C_like"/>
    <property type="match status" value="1"/>
</dbReference>
<evidence type="ECO:0000256" key="4">
    <source>
        <dbReference type="ARBA" id="ARBA00023163"/>
    </source>
</evidence>
<feature type="domain" description="Response regulatory" evidence="6">
    <location>
        <begin position="14"/>
        <end position="128"/>
    </location>
</feature>
<evidence type="ECO:0000259" key="6">
    <source>
        <dbReference type="PROSITE" id="PS50110"/>
    </source>
</evidence>
<dbReference type="SUPFAM" id="SSF46894">
    <property type="entry name" value="C-terminal effector domain of the bipartite response regulators"/>
    <property type="match status" value="1"/>
</dbReference>
<keyword evidence="3" id="KW-0238">DNA-binding</keyword>
<dbReference type="SUPFAM" id="SSF52172">
    <property type="entry name" value="CheY-like"/>
    <property type="match status" value="1"/>
</dbReference>
<evidence type="ECO:0000256" key="1">
    <source>
        <dbReference type="ARBA" id="ARBA00022553"/>
    </source>
</evidence>
<dbReference type="Pfam" id="PF00072">
    <property type="entry name" value="Response_reg"/>
    <property type="match status" value="1"/>
</dbReference>
<dbReference type="SMART" id="SM00448">
    <property type="entry name" value="REC"/>
    <property type="match status" value="1"/>
</dbReference>
<dbReference type="InterPro" id="IPR001789">
    <property type="entry name" value="Sig_transdc_resp-reg_receiver"/>
</dbReference>
<dbReference type="PANTHER" id="PTHR43214">
    <property type="entry name" value="TWO-COMPONENT RESPONSE REGULATOR"/>
    <property type="match status" value="1"/>
</dbReference>
<dbReference type="GO" id="GO:0006355">
    <property type="term" value="P:regulation of DNA-templated transcription"/>
    <property type="evidence" value="ECO:0007669"/>
    <property type="project" value="InterPro"/>
</dbReference>
<name>A0A6J6J4K6_9ZZZZ</name>
<evidence type="ECO:0000256" key="2">
    <source>
        <dbReference type="ARBA" id="ARBA00023015"/>
    </source>
</evidence>
<dbReference type="InterPro" id="IPR016032">
    <property type="entry name" value="Sig_transdc_resp-reg_C-effctor"/>
</dbReference>